<dbReference type="Gene3D" id="1.10.260.40">
    <property type="entry name" value="lambda repressor-like DNA-binding domains"/>
    <property type="match status" value="1"/>
</dbReference>
<dbReference type="CDD" id="cd01392">
    <property type="entry name" value="HTH_LacI"/>
    <property type="match status" value="1"/>
</dbReference>
<keyword evidence="3" id="KW-0804">Transcription</keyword>
<evidence type="ECO:0000259" key="4">
    <source>
        <dbReference type="PROSITE" id="PS50932"/>
    </source>
</evidence>
<evidence type="ECO:0000313" key="5">
    <source>
        <dbReference type="EMBL" id="MBT1174184.1"/>
    </source>
</evidence>
<dbReference type="RefSeq" id="WP_214375445.1">
    <property type="nucleotide sequence ID" value="NZ_JAFEJU010000001.1"/>
</dbReference>
<evidence type="ECO:0000256" key="1">
    <source>
        <dbReference type="ARBA" id="ARBA00023015"/>
    </source>
</evidence>
<evidence type="ECO:0000256" key="2">
    <source>
        <dbReference type="ARBA" id="ARBA00023125"/>
    </source>
</evidence>
<dbReference type="SMART" id="SM00354">
    <property type="entry name" value="HTH_LACI"/>
    <property type="match status" value="1"/>
</dbReference>
<keyword evidence="1" id="KW-0805">Transcription regulation</keyword>
<dbReference type="Pfam" id="PF00356">
    <property type="entry name" value="LacI"/>
    <property type="match status" value="1"/>
</dbReference>
<dbReference type="EMBL" id="JAFEJU010000001">
    <property type="protein sequence ID" value="MBT1174184.1"/>
    <property type="molecule type" value="Genomic_DNA"/>
</dbReference>
<protein>
    <submittedName>
        <fullName evidence="5">LacI family DNA-binding transcriptional regulator</fullName>
    </submittedName>
</protein>
<reference evidence="5 6" key="1">
    <citation type="journal article" date="2021" name="Environ. Microbiol.">
        <title>Genetic insights into the dark matter of the mammalian gut microbiota through targeted genome reconstruction.</title>
        <authorList>
            <person name="Lugli G.A."/>
            <person name="Alessandri G."/>
            <person name="Milani C."/>
            <person name="Viappiani A."/>
            <person name="Fontana F."/>
            <person name="Tarracchini C."/>
            <person name="Mancabelli L."/>
            <person name="Argentini C."/>
            <person name="Ruiz L."/>
            <person name="Margolles A."/>
            <person name="van Sinderen D."/>
            <person name="Turroni F."/>
            <person name="Ventura M."/>
        </authorList>
    </citation>
    <scope>NUCLEOTIDE SEQUENCE [LARGE SCALE GENOMIC DNA]</scope>
    <source>
        <strain evidence="5 6">LC6</strain>
    </source>
</reference>
<dbReference type="InterPro" id="IPR046335">
    <property type="entry name" value="LacI/GalR-like_sensor"/>
</dbReference>
<dbReference type="Gene3D" id="3.40.50.2300">
    <property type="match status" value="2"/>
</dbReference>
<accession>A0ABS5UU47</accession>
<keyword evidence="2 5" id="KW-0238">DNA-binding</keyword>
<dbReference type="SUPFAM" id="SSF53822">
    <property type="entry name" value="Periplasmic binding protein-like I"/>
    <property type="match status" value="1"/>
</dbReference>
<name>A0ABS5UU47_9BIFI</name>
<comment type="caution">
    <text evidence="5">The sequence shown here is derived from an EMBL/GenBank/DDBJ whole genome shotgun (WGS) entry which is preliminary data.</text>
</comment>
<organism evidence="5 6">
    <name type="scientific">Bifidobacterium colobi</name>
    <dbReference type="NCBI Taxonomy" id="2809026"/>
    <lineage>
        <taxon>Bacteria</taxon>
        <taxon>Bacillati</taxon>
        <taxon>Actinomycetota</taxon>
        <taxon>Actinomycetes</taxon>
        <taxon>Bifidobacteriales</taxon>
        <taxon>Bifidobacteriaceae</taxon>
        <taxon>Bifidobacterium</taxon>
    </lineage>
</organism>
<dbReference type="CDD" id="cd06267">
    <property type="entry name" value="PBP1_LacI_sugar_binding-like"/>
    <property type="match status" value="1"/>
</dbReference>
<dbReference type="Proteomes" id="UP000711736">
    <property type="component" value="Unassembled WGS sequence"/>
</dbReference>
<sequence>MTGKHTGTRPPTSKDVAALAGVSQSTVSFVINGKSVVSEATRKRVEEAMRKLNYQPNAGARTLKTNKTNIIALFVEMNETFDANETTPYIDAVVKLARKHDYDVIINTTHEGSMALRRLAGKSICDAFILMDIQRNDERIPTAAELNTPVVLVGRPDNALGLDVVDFDAREAAYLAVDELADTGHRHIAMVGNTLGSNGDEFRFSNEFFSGAHERADQRGLDFIIVPRLVEGWEGIRRSTDQLLQHVDDRLGIIVRQPQPTEWLLRALSERGLVPGRDLSVVSHCSDLSATSFQWPVTNVSTRPEEVSNQAMTVLFDRLHGSTAAPHCDLIEPTGITRRATTIDWNTR</sequence>
<gene>
    <name evidence="5" type="ORF">JS530_01425</name>
</gene>
<dbReference type="PROSITE" id="PS50932">
    <property type="entry name" value="HTH_LACI_2"/>
    <property type="match status" value="1"/>
</dbReference>
<dbReference type="Pfam" id="PF13377">
    <property type="entry name" value="Peripla_BP_3"/>
    <property type="match status" value="1"/>
</dbReference>
<dbReference type="InterPro" id="IPR000843">
    <property type="entry name" value="HTH_LacI"/>
</dbReference>
<dbReference type="PANTHER" id="PTHR30146">
    <property type="entry name" value="LACI-RELATED TRANSCRIPTIONAL REPRESSOR"/>
    <property type="match status" value="1"/>
</dbReference>
<proteinExistence type="predicted"/>
<dbReference type="InterPro" id="IPR010982">
    <property type="entry name" value="Lambda_DNA-bd_dom_sf"/>
</dbReference>
<feature type="domain" description="HTH lacI-type" evidence="4">
    <location>
        <begin position="11"/>
        <end position="65"/>
    </location>
</feature>
<dbReference type="SUPFAM" id="SSF47413">
    <property type="entry name" value="lambda repressor-like DNA-binding domains"/>
    <property type="match status" value="1"/>
</dbReference>
<dbReference type="GO" id="GO:0003677">
    <property type="term" value="F:DNA binding"/>
    <property type="evidence" value="ECO:0007669"/>
    <property type="project" value="UniProtKB-KW"/>
</dbReference>
<dbReference type="PANTHER" id="PTHR30146:SF153">
    <property type="entry name" value="LACTOSE OPERON REPRESSOR"/>
    <property type="match status" value="1"/>
</dbReference>
<dbReference type="InterPro" id="IPR028082">
    <property type="entry name" value="Peripla_BP_I"/>
</dbReference>
<keyword evidence="6" id="KW-1185">Reference proteome</keyword>
<evidence type="ECO:0000256" key="3">
    <source>
        <dbReference type="ARBA" id="ARBA00023163"/>
    </source>
</evidence>
<evidence type="ECO:0000313" key="6">
    <source>
        <dbReference type="Proteomes" id="UP000711736"/>
    </source>
</evidence>